<dbReference type="Pfam" id="PF02302">
    <property type="entry name" value="PTS_IIB"/>
    <property type="match status" value="1"/>
</dbReference>
<dbReference type="InterPro" id="IPR036095">
    <property type="entry name" value="PTS_EIIB-like_sf"/>
</dbReference>
<accession>D1AQE6</accession>
<dbReference type="AlphaFoldDB" id="D1AQE6"/>
<dbReference type="PROSITE" id="PS51099">
    <property type="entry name" value="PTS_EIIB_TYPE_2"/>
    <property type="match status" value="1"/>
</dbReference>
<reference evidence="3 4" key="2">
    <citation type="journal article" date="2010" name="Stand. Genomic Sci.">
        <title>Complete genome sequence of Sebaldella termitidis type strain (NCTC 11300).</title>
        <authorList>
            <person name="Harmon-Smith M."/>
            <person name="Celia L."/>
            <person name="Chertkov O."/>
            <person name="Lapidus A."/>
            <person name="Copeland A."/>
            <person name="Glavina Del Rio T."/>
            <person name="Nolan M."/>
            <person name="Lucas S."/>
            <person name="Tice H."/>
            <person name="Cheng J.F."/>
            <person name="Han C."/>
            <person name="Detter J.C."/>
            <person name="Bruce D."/>
            <person name="Goodwin L."/>
            <person name="Pitluck S."/>
            <person name="Pati A."/>
            <person name="Liolios K."/>
            <person name="Ivanova N."/>
            <person name="Mavromatis K."/>
            <person name="Mikhailova N."/>
            <person name="Chen A."/>
            <person name="Palaniappan K."/>
            <person name="Land M."/>
            <person name="Hauser L."/>
            <person name="Chang Y.J."/>
            <person name="Jeffries C.D."/>
            <person name="Brettin T."/>
            <person name="Goker M."/>
            <person name="Beck B."/>
            <person name="Bristow J."/>
            <person name="Eisen J.A."/>
            <person name="Markowitz V."/>
            <person name="Hugenholtz P."/>
            <person name="Kyrpides N.C."/>
            <person name="Klenk H.P."/>
            <person name="Chen F."/>
        </authorList>
    </citation>
    <scope>NUCLEOTIDE SEQUENCE [LARGE SCALE GENOMIC DNA]</scope>
    <source>
        <strain evidence="4">ATCC 33386 / NCTC 11300</strain>
    </source>
</reference>
<dbReference type="RefSeq" id="WP_012862788.1">
    <property type="nucleotide sequence ID" value="NC_013517.1"/>
</dbReference>
<feature type="domain" description="PTS EIIB type-2" evidence="2">
    <location>
        <begin position="1"/>
        <end position="89"/>
    </location>
</feature>
<evidence type="ECO:0000256" key="1">
    <source>
        <dbReference type="ARBA" id="ARBA00022679"/>
    </source>
</evidence>
<keyword evidence="1" id="KW-0808">Transferase</keyword>
<dbReference type="InterPro" id="IPR013011">
    <property type="entry name" value="PTS_EIIB_2"/>
</dbReference>
<dbReference type="EMBL" id="CP001739">
    <property type="protein sequence ID" value="ACZ10206.1"/>
    <property type="molecule type" value="Genomic_DNA"/>
</dbReference>
<protein>
    <submittedName>
        <fullName evidence="3">Phosphotransferase system lactose/cellobiose-specific IIB subunit</fullName>
    </submittedName>
</protein>
<dbReference type="HOGENOM" id="CLU_159248_0_1_0"/>
<keyword evidence="4" id="KW-1185">Reference proteome</keyword>
<organism evidence="3 4">
    <name type="scientific">Sebaldella termitidis (strain ATCC 33386 / NCTC 11300)</name>
    <dbReference type="NCBI Taxonomy" id="526218"/>
    <lineage>
        <taxon>Bacteria</taxon>
        <taxon>Fusobacteriati</taxon>
        <taxon>Fusobacteriota</taxon>
        <taxon>Fusobacteriia</taxon>
        <taxon>Fusobacteriales</taxon>
        <taxon>Leptotrichiaceae</taxon>
        <taxon>Sebaldella</taxon>
    </lineage>
</organism>
<dbReference type="SUPFAM" id="SSF52794">
    <property type="entry name" value="PTS system IIB component-like"/>
    <property type="match status" value="1"/>
</dbReference>
<evidence type="ECO:0000313" key="4">
    <source>
        <dbReference type="Proteomes" id="UP000000845"/>
    </source>
</evidence>
<dbReference type="Proteomes" id="UP000000845">
    <property type="component" value="Chromosome"/>
</dbReference>
<proteinExistence type="predicted"/>
<dbReference type="GO" id="GO:0008982">
    <property type="term" value="F:protein-N(PI)-phosphohistidine-sugar phosphotransferase activity"/>
    <property type="evidence" value="ECO:0007669"/>
    <property type="project" value="InterPro"/>
</dbReference>
<dbReference type="eggNOG" id="COG3414">
    <property type="taxonomic scope" value="Bacteria"/>
</dbReference>
<dbReference type="KEGG" id="str:Sterm_3367"/>
<name>D1AQE6_SEBTE</name>
<evidence type="ECO:0000259" key="2">
    <source>
        <dbReference type="PROSITE" id="PS51099"/>
    </source>
</evidence>
<gene>
    <name evidence="3" type="ordered locus">Sterm_3367</name>
</gene>
<dbReference type="CDD" id="cd05563">
    <property type="entry name" value="PTS_IIB_ascorbate"/>
    <property type="match status" value="1"/>
</dbReference>
<dbReference type="GO" id="GO:0009401">
    <property type="term" value="P:phosphoenolpyruvate-dependent sugar phosphotransferase system"/>
    <property type="evidence" value="ECO:0007669"/>
    <property type="project" value="InterPro"/>
</dbReference>
<reference evidence="4" key="1">
    <citation type="submission" date="2009-09" db="EMBL/GenBank/DDBJ databases">
        <title>The complete chromosome of Sebaldella termitidis ATCC 33386.</title>
        <authorList>
            <consortium name="US DOE Joint Genome Institute (JGI-PGF)"/>
            <person name="Lucas S."/>
            <person name="Copeland A."/>
            <person name="Lapidus A."/>
            <person name="Glavina del Rio T."/>
            <person name="Dalin E."/>
            <person name="Tice H."/>
            <person name="Bruce D."/>
            <person name="Goodwin L."/>
            <person name="Pitluck S."/>
            <person name="Kyrpides N."/>
            <person name="Mavromatis K."/>
            <person name="Ivanova N."/>
            <person name="Mikhailova N."/>
            <person name="Sims D."/>
            <person name="Meincke L."/>
            <person name="Brettin T."/>
            <person name="Detter J.C."/>
            <person name="Han C."/>
            <person name="Larimer F."/>
            <person name="Land M."/>
            <person name="Hauser L."/>
            <person name="Markowitz V."/>
            <person name="Cheng J.F."/>
            <person name="Hugenholtz P."/>
            <person name="Woyke T."/>
            <person name="Wu D."/>
            <person name="Eisen J.A."/>
        </authorList>
    </citation>
    <scope>NUCLEOTIDE SEQUENCE [LARGE SCALE GENOMIC DNA]</scope>
    <source>
        <strain evidence="4">ATCC 33386 / NCTC 11300</strain>
    </source>
</reference>
<sequence length="89" mass="9546">MKIMAVCGSGLGSSFLVEMNIKKVIQKIGVDAEVEHSDLSSATPDAADLFVMGKDIAASASVPENKLVVLDNIIDMNELEEKLSKYFGK</sequence>
<dbReference type="STRING" id="526218.Sterm_3367"/>
<dbReference type="Gene3D" id="3.40.50.2300">
    <property type="match status" value="1"/>
</dbReference>
<dbReference type="InterPro" id="IPR003501">
    <property type="entry name" value="PTS_EIIB_2/3"/>
</dbReference>
<evidence type="ECO:0000313" key="3">
    <source>
        <dbReference type="EMBL" id="ACZ10206.1"/>
    </source>
</evidence>